<dbReference type="Pfam" id="PF02230">
    <property type="entry name" value="Abhydrolase_2"/>
    <property type="match status" value="1"/>
</dbReference>
<keyword evidence="8" id="KW-0624">Polysaccharide degradation</keyword>
<organism evidence="12 13">
    <name type="scientific">Mycena alexandri</name>
    <dbReference type="NCBI Taxonomy" id="1745969"/>
    <lineage>
        <taxon>Eukaryota</taxon>
        <taxon>Fungi</taxon>
        <taxon>Dikarya</taxon>
        <taxon>Basidiomycota</taxon>
        <taxon>Agaricomycotina</taxon>
        <taxon>Agaricomycetes</taxon>
        <taxon>Agaricomycetidae</taxon>
        <taxon>Agaricales</taxon>
        <taxon>Marasmiineae</taxon>
        <taxon>Mycenaceae</taxon>
        <taxon>Mycena</taxon>
    </lineage>
</organism>
<comment type="catalytic activity">
    <reaction evidence="9">
        <text>feruloyl-polysaccharide + H2O = ferulate + polysaccharide.</text>
        <dbReference type="EC" id="3.1.1.73"/>
    </reaction>
</comment>
<dbReference type="Proteomes" id="UP001218188">
    <property type="component" value="Unassembled WGS sequence"/>
</dbReference>
<dbReference type="GO" id="GO:0045493">
    <property type="term" value="P:xylan catabolic process"/>
    <property type="evidence" value="ECO:0007669"/>
    <property type="project" value="UniProtKB-KW"/>
</dbReference>
<feature type="domain" description="Phospholipase/carboxylesterase/thioesterase" evidence="11">
    <location>
        <begin position="67"/>
        <end position="226"/>
    </location>
</feature>
<proteinExistence type="predicted"/>
<dbReference type="SUPFAM" id="SSF53474">
    <property type="entry name" value="alpha/beta-Hydrolases"/>
    <property type="match status" value="1"/>
</dbReference>
<evidence type="ECO:0000256" key="6">
    <source>
        <dbReference type="ARBA" id="ARBA00022801"/>
    </source>
</evidence>
<evidence type="ECO:0000256" key="3">
    <source>
        <dbReference type="ARBA" id="ARBA00022525"/>
    </source>
</evidence>
<evidence type="ECO:0000313" key="13">
    <source>
        <dbReference type="Proteomes" id="UP001218188"/>
    </source>
</evidence>
<protein>
    <recommendedName>
        <fullName evidence="2">feruloyl esterase</fullName>
        <ecNumber evidence="2">3.1.1.73</ecNumber>
    </recommendedName>
</protein>
<reference evidence="12" key="1">
    <citation type="submission" date="2023-03" db="EMBL/GenBank/DDBJ databases">
        <title>Massive genome expansion in bonnet fungi (Mycena s.s.) driven by repeated elements and novel gene families across ecological guilds.</title>
        <authorList>
            <consortium name="Lawrence Berkeley National Laboratory"/>
            <person name="Harder C.B."/>
            <person name="Miyauchi S."/>
            <person name="Viragh M."/>
            <person name="Kuo A."/>
            <person name="Thoen E."/>
            <person name="Andreopoulos B."/>
            <person name="Lu D."/>
            <person name="Skrede I."/>
            <person name="Drula E."/>
            <person name="Henrissat B."/>
            <person name="Morin E."/>
            <person name="Kohler A."/>
            <person name="Barry K."/>
            <person name="LaButti K."/>
            <person name="Morin E."/>
            <person name="Salamov A."/>
            <person name="Lipzen A."/>
            <person name="Mereny Z."/>
            <person name="Hegedus B."/>
            <person name="Baldrian P."/>
            <person name="Stursova M."/>
            <person name="Weitz H."/>
            <person name="Taylor A."/>
            <person name="Grigoriev I.V."/>
            <person name="Nagy L.G."/>
            <person name="Martin F."/>
            <person name="Kauserud H."/>
        </authorList>
    </citation>
    <scope>NUCLEOTIDE SEQUENCE</scope>
    <source>
        <strain evidence="12">CBHHK200</strain>
    </source>
</reference>
<keyword evidence="7" id="KW-0119">Carbohydrate metabolism</keyword>
<evidence type="ECO:0000256" key="1">
    <source>
        <dbReference type="ARBA" id="ARBA00004613"/>
    </source>
</evidence>
<evidence type="ECO:0000256" key="5">
    <source>
        <dbReference type="ARBA" id="ARBA00022729"/>
    </source>
</evidence>
<dbReference type="InterPro" id="IPR043595">
    <property type="entry name" value="FaeB/C/D"/>
</dbReference>
<dbReference type="PANTHER" id="PTHR38050:SF2">
    <property type="entry name" value="FERULOYL ESTERASE C-RELATED"/>
    <property type="match status" value="1"/>
</dbReference>
<keyword evidence="13" id="KW-1185">Reference proteome</keyword>
<dbReference type="EC" id="3.1.1.73" evidence="2"/>
<dbReference type="PROSITE" id="PS51257">
    <property type="entry name" value="PROKAR_LIPOPROTEIN"/>
    <property type="match status" value="1"/>
</dbReference>
<dbReference type="PANTHER" id="PTHR38050">
    <property type="match status" value="1"/>
</dbReference>
<comment type="subcellular location">
    <subcellularLocation>
        <location evidence="1">Secreted</location>
    </subcellularLocation>
</comment>
<dbReference type="GO" id="GO:0005576">
    <property type="term" value="C:extracellular region"/>
    <property type="evidence" value="ECO:0007669"/>
    <property type="project" value="UniProtKB-SubCell"/>
</dbReference>
<keyword evidence="3" id="KW-0964">Secreted</keyword>
<comment type="caution">
    <text evidence="12">The sequence shown here is derived from an EMBL/GenBank/DDBJ whole genome shotgun (WGS) entry which is preliminary data.</text>
</comment>
<dbReference type="GO" id="GO:0030600">
    <property type="term" value="F:feruloyl esterase activity"/>
    <property type="evidence" value="ECO:0007669"/>
    <property type="project" value="UniProtKB-EC"/>
</dbReference>
<evidence type="ECO:0000256" key="4">
    <source>
        <dbReference type="ARBA" id="ARBA00022651"/>
    </source>
</evidence>
<name>A0AAD6SSW4_9AGAR</name>
<sequence>MILKHANRLIFLVPSLLLLGSLAAVTSAGCGSNTSWIFDADGHSTQTLSTRTFLVHVPAKYEWNTTRPHPVVLSFHGYGENDEVQERISGFSKEGNLIDGRGIIAVYPLAEYGPGKNERPARAWIGAPYSPQDVDDIGFVEAILDALQTNLCVDSNRTYVSGMSNGGGFVNLLACSPEVASKFAAFAIVSGALYNGTLPFNGCDPGRKIPLINFHGTADTIIPYDGRNITNTSDDTPPIPRWREAWVVRNGCDASTPSNISRPYEGVIETIWQCNNDTETTVKAFEIEHGIHKWPSMTETTFDATPDQILPFFNPYSLNSTV</sequence>
<dbReference type="AlphaFoldDB" id="A0AAD6SSW4"/>
<keyword evidence="5 10" id="KW-0732">Signal</keyword>
<keyword evidence="4" id="KW-0858">Xylan degradation</keyword>
<keyword evidence="6 12" id="KW-0378">Hydrolase</keyword>
<dbReference type="InterPro" id="IPR029058">
    <property type="entry name" value="AB_hydrolase_fold"/>
</dbReference>
<evidence type="ECO:0000256" key="8">
    <source>
        <dbReference type="ARBA" id="ARBA00023326"/>
    </source>
</evidence>
<dbReference type="InterPro" id="IPR003140">
    <property type="entry name" value="PLipase/COase/thioEstase"/>
</dbReference>
<evidence type="ECO:0000256" key="2">
    <source>
        <dbReference type="ARBA" id="ARBA00013091"/>
    </source>
</evidence>
<evidence type="ECO:0000256" key="9">
    <source>
        <dbReference type="ARBA" id="ARBA00034075"/>
    </source>
</evidence>
<evidence type="ECO:0000256" key="10">
    <source>
        <dbReference type="SAM" id="SignalP"/>
    </source>
</evidence>
<feature type="chain" id="PRO_5042183177" description="feruloyl esterase" evidence="10">
    <location>
        <begin position="24"/>
        <end position="322"/>
    </location>
</feature>
<dbReference type="EMBL" id="JARJCM010000065">
    <property type="protein sequence ID" value="KAJ7033451.1"/>
    <property type="molecule type" value="Genomic_DNA"/>
</dbReference>
<evidence type="ECO:0000313" key="12">
    <source>
        <dbReference type="EMBL" id="KAJ7033451.1"/>
    </source>
</evidence>
<evidence type="ECO:0000259" key="11">
    <source>
        <dbReference type="Pfam" id="PF02230"/>
    </source>
</evidence>
<feature type="signal peptide" evidence="10">
    <location>
        <begin position="1"/>
        <end position="23"/>
    </location>
</feature>
<evidence type="ECO:0000256" key="7">
    <source>
        <dbReference type="ARBA" id="ARBA00023277"/>
    </source>
</evidence>
<gene>
    <name evidence="12" type="ORF">C8F04DRAFT_1260965</name>
</gene>
<accession>A0AAD6SSW4</accession>
<dbReference type="Gene3D" id="3.40.50.1820">
    <property type="entry name" value="alpha/beta hydrolase"/>
    <property type="match status" value="1"/>
</dbReference>